<dbReference type="GeneID" id="30310526"/>
<evidence type="ECO:0000313" key="1">
    <source>
        <dbReference type="EMBL" id="ANH50917.1"/>
    </source>
</evidence>
<keyword evidence="2" id="KW-1185">Reference proteome</keyword>
<dbReference type="InterPro" id="IPR055839">
    <property type="entry name" value="DUF7416"/>
</dbReference>
<reference evidence="1 2" key="1">
    <citation type="submission" date="2016-04" db="EMBL/GenBank/DDBJ databases">
        <title>Complete Genome Sequences of three Siphoviridae Bacteriophages infecting Salmonella enterica enterica subsp. Enteridis.</title>
        <authorList>
            <person name="Paradiso R."/>
            <person name="Lombardi S."/>
            <person name="Iodice M.G."/>
            <person name="Riccardi M.G."/>
            <person name="Orsini M."/>
            <person name="Bolletti Censi S."/>
            <person name="Galiero G."/>
            <person name="Borriello G."/>
        </authorList>
    </citation>
    <scope>NUCLEOTIDE SEQUENCE [LARGE SCALE GENOMIC DNA]</scope>
</reference>
<dbReference type="KEGG" id="vg:30310526"/>
<name>A0A173GC87_9CAUD</name>
<dbReference type="Pfam" id="PF24188">
    <property type="entry name" value="DUF7416"/>
    <property type="match status" value="1"/>
</dbReference>
<sequence>MIKSKNALVISAKPASALDSRTKNLLTVAQRSVKYRFKQYKKGKQQGLEMVWRNIMIDLYNSHQIEKSLKNA</sequence>
<dbReference type="Proteomes" id="UP000207623">
    <property type="component" value="Segment"/>
</dbReference>
<proteinExistence type="predicted"/>
<dbReference type="RefSeq" id="YP_009323738.1">
    <property type="nucleotide sequence ID" value="NC_031933.1"/>
</dbReference>
<protein>
    <submittedName>
        <fullName evidence="1">Uncharacterized protein</fullName>
    </submittedName>
</protein>
<dbReference type="EMBL" id="KX017521">
    <property type="protein sequence ID" value="ANH50917.1"/>
    <property type="molecule type" value="Genomic_DNA"/>
</dbReference>
<organism evidence="1 2">
    <name type="scientific">Salmonella phage 118970_sal2</name>
    <dbReference type="NCBI Taxonomy" id="1813782"/>
    <lineage>
        <taxon>Viruses</taxon>
        <taxon>Duplodnaviria</taxon>
        <taxon>Heunggongvirae</taxon>
        <taxon>Uroviricota</taxon>
        <taxon>Caudoviricetes</taxon>
        <taxon>Demerecviridae</taxon>
        <taxon>Markadamsvirinae</taxon>
        <taxon>Epseptimavirus</taxon>
        <taxon>Epseptimavirus 118970sal2</taxon>
    </lineage>
</organism>
<evidence type="ECO:0000313" key="2">
    <source>
        <dbReference type="Proteomes" id="UP000207623"/>
    </source>
</evidence>
<accession>A0A173GC87</accession>